<feature type="compositionally biased region" description="Low complexity" evidence="1">
    <location>
        <begin position="94"/>
        <end position="106"/>
    </location>
</feature>
<comment type="caution">
    <text evidence="2">The sequence shown here is derived from an EMBL/GenBank/DDBJ whole genome shotgun (WGS) entry which is preliminary data.</text>
</comment>
<organism evidence="2 3">
    <name type="scientific">Blepharisma stoltei</name>
    <dbReference type="NCBI Taxonomy" id="1481888"/>
    <lineage>
        <taxon>Eukaryota</taxon>
        <taxon>Sar</taxon>
        <taxon>Alveolata</taxon>
        <taxon>Ciliophora</taxon>
        <taxon>Postciliodesmatophora</taxon>
        <taxon>Heterotrichea</taxon>
        <taxon>Heterotrichida</taxon>
        <taxon>Blepharismidae</taxon>
        <taxon>Blepharisma</taxon>
    </lineage>
</organism>
<feature type="compositionally biased region" description="Polar residues" evidence="1">
    <location>
        <begin position="67"/>
        <end position="80"/>
    </location>
</feature>
<dbReference type="AlphaFoldDB" id="A0AAU9K3V0"/>
<feature type="compositionally biased region" description="Low complexity" evidence="1">
    <location>
        <begin position="132"/>
        <end position="142"/>
    </location>
</feature>
<feature type="compositionally biased region" description="Basic and acidic residues" evidence="1">
    <location>
        <begin position="145"/>
        <end position="172"/>
    </location>
</feature>
<name>A0AAU9K3V0_9CILI</name>
<feature type="compositionally biased region" description="Basic and acidic residues" evidence="1">
    <location>
        <begin position="119"/>
        <end position="131"/>
    </location>
</feature>
<reference evidence="2" key="1">
    <citation type="submission" date="2021-09" db="EMBL/GenBank/DDBJ databases">
        <authorList>
            <consortium name="AG Swart"/>
            <person name="Singh M."/>
            <person name="Singh A."/>
            <person name="Seah K."/>
            <person name="Emmerich C."/>
        </authorList>
    </citation>
    <scope>NUCLEOTIDE SEQUENCE</scope>
    <source>
        <strain evidence="2">ATCC30299</strain>
    </source>
</reference>
<proteinExistence type="predicted"/>
<evidence type="ECO:0000256" key="1">
    <source>
        <dbReference type="SAM" id="MobiDB-lite"/>
    </source>
</evidence>
<dbReference type="EMBL" id="CAJZBQ010000054">
    <property type="protein sequence ID" value="CAG9332081.1"/>
    <property type="molecule type" value="Genomic_DNA"/>
</dbReference>
<protein>
    <submittedName>
        <fullName evidence="2">Uncharacterized protein</fullName>
    </submittedName>
</protein>
<keyword evidence="3" id="KW-1185">Reference proteome</keyword>
<evidence type="ECO:0000313" key="2">
    <source>
        <dbReference type="EMBL" id="CAG9332081.1"/>
    </source>
</evidence>
<dbReference type="Proteomes" id="UP001162131">
    <property type="component" value="Unassembled WGS sequence"/>
</dbReference>
<gene>
    <name evidence="2" type="ORF">BSTOLATCC_MIC55536</name>
</gene>
<sequence>MENSRVWLLLIKQVFKRKIQRVFIHWQKQAMKKSVYEKYSKLKSYASKLARARVAGKAPKIEIKTVRAQNPTKNNDSFSIENKENSRPPRKSSSKPLSKQQSISKPTLEFTLGNDDTNPIEKEPTQRERRTSSFTTSSSASSLLDKIKSEMRQKARRSETPKNIRKDEKPKFSDNNEITFAKSAKKSGKFDHVAVVSSASSVGLGNKLSFIMKNDKRDDLVLSEEEIDMPVQIVSFDNGQVL</sequence>
<accession>A0AAU9K3V0</accession>
<feature type="region of interest" description="Disordered" evidence="1">
    <location>
        <begin position="63"/>
        <end position="172"/>
    </location>
</feature>
<evidence type="ECO:0000313" key="3">
    <source>
        <dbReference type="Proteomes" id="UP001162131"/>
    </source>
</evidence>